<keyword evidence="8" id="KW-1185">Reference proteome</keyword>
<dbReference type="Pfam" id="PF24567">
    <property type="entry name" value="ANKLE2_3rd"/>
    <property type="match status" value="1"/>
</dbReference>
<dbReference type="SMART" id="SM00248">
    <property type="entry name" value="ANK"/>
    <property type="match status" value="2"/>
</dbReference>
<dbReference type="InterPro" id="IPR036770">
    <property type="entry name" value="Ankyrin_rpt-contain_sf"/>
</dbReference>
<keyword evidence="3" id="KW-0132">Cell division</keyword>
<dbReference type="Gene3D" id="1.25.40.20">
    <property type="entry name" value="Ankyrin repeat-containing domain"/>
    <property type="match status" value="1"/>
</dbReference>
<evidence type="ECO:0000256" key="3">
    <source>
        <dbReference type="ARBA" id="ARBA00022618"/>
    </source>
</evidence>
<evidence type="ECO:0000313" key="8">
    <source>
        <dbReference type="Proteomes" id="UP000695007"/>
    </source>
</evidence>
<dbReference type="GO" id="GO:0031468">
    <property type="term" value="P:nuclear membrane reassembly"/>
    <property type="evidence" value="ECO:0007669"/>
    <property type="project" value="UniProtKB-ARBA"/>
</dbReference>
<sequence length="556" mass="63440">MELISPSSHSVFHAVYVPIEDDAAETKETHFHVYCDKVEALNIIKKYTKGRLKTFRTLEEAQEFARNGLESILPNPLANSLPTIVVTEEKSSNFKSLKPQNLTQFRKVIEYGDIESVKTTIWENPRYLVGNGDTPTILHEGCRYNALHVAVKSTQSSAMCELILNTVGDPEFVKLLYGDIDMTRTYVDRASILQDLYLNTPDKGLNETPLHFAAKYGLKDCVRSLLTYSQCLRTPLNKHEQTPADIVCTRKSMNDQLLINEIRLLLEEQYYVPVLRAEDNSLQPIIGEPFSPSSPLKLNVDPISPRIEVRAFAGPMTKAQALEFRKKWKTPPRILGTPNTKGNGSNDCNGLRSPSLNLSLRLKDTDKGLERVGRELASEYQIAWKEYWPFLKDFTDLQCNEGLEKLEKFLKNMSQQRTKITLLDIVKTCMNHFETPKLKNEINVDEINNMFIHLTLQSQTDSDQEIEDNSEYITPPTSPLCINNNDNVDSSDEDDMDLADDSIKEELFLEGKSPTKIDFAVYSAIPSTIDVIKYPFIYRWRHEMQLASKNINNCLR</sequence>
<dbReference type="Pfam" id="PF00023">
    <property type="entry name" value="Ank"/>
    <property type="match status" value="1"/>
</dbReference>
<feature type="domain" description="ANKLE2 third alpha/beta" evidence="7">
    <location>
        <begin position="270"/>
        <end position="387"/>
    </location>
</feature>
<evidence type="ECO:0000256" key="1">
    <source>
        <dbReference type="ARBA" id="ARBA00004240"/>
    </source>
</evidence>
<keyword evidence="4" id="KW-0256">Endoplasmic reticulum</keyword>
<comment type="similarity">
    <text evidence="2">Belongs to the ANKLE2 family.</text>
</comment>
<dbReference type="InterPro" id="IPR002110">
    <property type="entry name" value="Ankyrin_rpt"/>
</dbReference>
<evidence type="ECO:0000259" key="7">
    <source>
        <dbReference type="Pfam" id="PF24567"/>
    </source>
</evidence>
<evidence type="ECO:0000256" key="4">
    <source>
        <dbReference type="ARBA" id="ARBA00022824"/>
    </source>
</evidence>
<dbReference type="Proteomes" id="UP000695007">
    <property type="component" value="Unplaced"/>
</dbReference>
<dbReference type="GO" id="GO:0007399">
    <property type="term" value="P:nervous system development"/>
    <property type="evidence" value="ECO:0007669"/>
    <property type="project" value="UniProtKB-ARBA"/>
</dbReference>
<reference evidence="9" key="1">
    <citation type="submission" date="2025-08" db="UniProtKB">
        <authorList>
            <consortium name="RefSeq"/>
        </authorList>
    </citation>
    <scope>IDENTIFICATION</scope>
</reference>
<dbReference type="GO" id="GO:0051721">
    <property type="term" value="F:protein phosphatase 2A binding"/>
    <property type="evidence" value="ECO:0007669"/>
    <property type="project" value="TreeGrafter"/>
</dbReference>
<dbReference type="CTD" id="23141"/>
<proteinExistence type="inferred from homology"/>
<dbReference type="InterPro" id="IPR056237">
    <property type="entry name" value="ANKLE2_3rd"/>
</dbReference>
<evidence type="ECO:0000256" key="6">
    <source>
        <dbReference type="ARBA" id="ARBA00023306"/>
    </source>
</evidence>
<evidence type="ECO:0000313" key="9">
    <source>
        <dbReference type="RefSeq" id="XP_011501859.1"/>
    </source>
</evidence>
<dbReference type="FunFam" id="1.25.40.20:FF:000072">
    <property type="entry name" value="Ankyrin repeat and LEM domain containing 2"/>
    <property type="match status" value="1"/>
</dbReference>
<dbReference type="KEGG" id="csol:105365410"/>
<dbReference type="GO" id="GO:0005783">
    <property type="term" value="C:endoplasmic reticulum"/>
    <property type="evidence" value="ECO:0007669"/>
    <property type="project" value="UniProtKB-SubCell"/>
</dbReference>
<gene>
    <name evidence="9" type="primary">LOC105365410</name>
</gene>
<dbReference type="PANTHER" id="PTHR12349">
    <property type="entry name" value="ANKYRIN REPEAT AND LEM DOMAIN-CONTAINING PROTEIN 2"/>
    <property type="match status" value="1"/>
</dbReference>
<dbReference type="GeneID" id="105365410"/>
<accession>A0AAJ6YPH4</accession>
<organism evidence="8 9">
    <name type="scientific">Ceratosolen solmsi marchali</name>
    <dbReference type="NCBI Taxonomy" id="326594"/>
    <lineage>
        <taxon>Eukaryota</taxon>
        <taxon>Metazoa</taxon>
        <taxon>Ecdysozoa</taxon>
        <taxon>Arthropoda</taxon>
        <taxon>Hexapoda</taxon>
        <taxon>Insecta</taxon>
        <taxon>Pterygota</taxon>
        <taxon>Neoptera</taxon>
        <taxon>Endopterygota</taxon>
        <taxon>Hymenoptera</taxon>
        <taxon>Apocrita</taxon>
        <taxon>Proctotrupomorpha</taxon>
        <taxon>Chalcidoidea</taxon>
        <taxon>Agaonidae</taxon>
        <taxon>Agaoninae</taxon>
        <taxon>Ceratosolen</taxon>
    </lineage>
</organism>
<name>A0AAJ6YPH4_9HYME</name>
<dbReference type="SUPFAM" id="SSF48403">
    <property type="entry name" value="Ankyrin repeat"/>
    <property type="match status" value="1"/>
</dbReference>
<keyword evidence="6" id="KW-0131">Cell cycle</keyword>
<keyword evidence="5" id="KW-0040">ANK repeat</keyword>
<comment type="subcellular location">
    <subcellularLocation>
        <location evidence="1">Endoplasmic reticulum</location>
    </subcellularLocation>
</comment>
<dbReference type="PANTHER" id="PTHR12349:SF4">
    <property type="entry name" value="ANKYRIN REPEAT AND LEM DOMAIN-CONTAINING PROTEIN 2"/>
    <property type="match status" value="1"/>
</dbReference>
<dbReference type="RefSeq" id="XP_011501859.1">
    <property type="nucleotide sequence ID" value="XM_011503557.1"/>
</dbReference>
<evidence type="ECO:0000256" key="5">
    <source>
        <dbReference type="ARBA" id="ARBA00023043"/>
    </source>
</evidence>
<evidence type="ECO:0000256" key="2">
    <source>
        <dbReference type="ARBA" id="ARBA00007597"/>
    </source>
</evidence>
<protein>
    <submittedName>
        <fullName evidence="9">Ankyrin repeat and LEM domain-containing protein 2</fullName>
    </submittedName>
</protein>
<dbReference type="GO" id="GO:0051301">
    <property type="term" value="P:cell division"/>
    <property type="evidence" value="ECO:0007669"/>
    <property type="project" value="UniProtKB-KW"/>
</dbReference>
<dbReference type="AlphaFoldDB" id="A0AAJ6YPH4"/>